<dbReference type="AlphaFoldDB" id="A0A2K1KWN8"/>
<reference evidence="1 3" key="1">
    <citation type="journal article" date="2008" name="Science">
        <title>The Physcomitrella genome reveals evolutionary insights into the conquest of land by plants.</title>
        <authorList>
            <person name="Rensing S."/>
            <person name="Lang D."/>
            <person name="Zimmer A."/>
            <person name="Terry A."/>
            <person name="Salamov A."/>
            <person name="Shapiro H."/>
            <person name="Nishiyama T."/>
            <person name="Perroud P.-F."/>
            <person name="Lindquist E."/>
            <person name="Kamisugi Y."/>
            <person name="Tanahashi T."/>
            <person name="Sakakibara K."/>
            <person name="Fujita T."/>
            <person name="Oishi K."/>
            <person name="Shin-I T."/>
            <person name="Kuroki Y."/>
            <person name="Toyoda A."/>
            <person name="Suzuki Y."/>
            <person name="Hashimoto A."/>
            <person name="Yamaguchi K."/>
            <person name="Sugano A."/>
            <person name="Kohara Y."/>
            <person name="Fujiyama A."/>
            <person name="Anterola A."/>
            <person name="Aoki S."/>
            <person name="Ashton N."/>
            <person name="Barbazuk W.B."/>
            <person name="Barker E."/>
            <person name="Bennetzen J."/>
            <person name="Bezanilla M."/>
            <person name="Blankenship R."/>
            <person name="Cho S.H."/>
            <person name="Dutcher S."/>
            <person name="Estelle M."/>
            <person name="Fawcett J.A."/>
            <person name="Gundlach H."/>
            <person name="Hanada K."/>
            <person name="Heyl A."/>
            <person name="Hicks K.A."/>
            <person name="Hugh J."/>
            <person name="Lohr M."/>
            <person name="Mayer K."/>
            <person name="Melkozernov A."/>
            <person name="Murata T."/>
            <person name="Nelson D."/>
            <person name="Pils B."/>
            <person name="Prigge M."/>
            <person name="Reiss B."/>
            <person name="Renner T."/>
            <person name="Rombauts S."/>
            <person name="Rushton P."/>
            <person name="Sanderfoot A."/>
            <person name="Schween G."/>
            <person name="Shiu S.-H."/>
            <person name="Stueber K."/>
            <person name="Theodoulou F.L."/>
            <person name="Tu H."/>
            <person name="Van de Peer Y."/>
            <person name="Verrier P.J."/>
            <person name="Waters E."/>
            <person name="Wood A."/>
            <person name="Yang L."/>
            <person name="Cove D."/>
            <person name="Cuming A."/>
            <person name="Hasebe M."/>
            <person name="Lucas S."/>
            <person name="Mishler D.B."/>
            <person name="Reski R."/>
            <person name="Grigoriev I."/>
            <person name="Quatrano R.S."/>
            <person name="Boore J.L."/>
        </authorList>
    </citation>
    <scope>NUCLEOTIDE SEQUENCE [LARGE SCALE GENOMIC DNA]</scope>
    <source>
        <strain evidence="2 3">cv. Gransden 2004</strain>
    </source>
</reference>
<reference evidence="1 3" key="2">
    <citation type="journal article" date="2018" name="Plant J.">
        <title>The Physcomitrella patens chromosome-scale assembly reveals moss genome structure and evolution.</title>
        <authorList>
            <person name="Lang D."/>
            <person name="Ullrich K.K."/>
            <person name="Murat F."/>
            <person name="Fuchs J."/>
            <person name="Jenkins J."/>
            <person name="Haas F.B."/>
            <person name="Piednoel M."/>
            <person name="Gundlach H."/>
            <person name="Van Bel M."/>
            <person name="Meyberg R."/>
            <person name="Vives C."/>
            <person name="Morata J."/>
            <person name="Symeonidi A."/>
            <person name="Hiss M."/>
            <person name="Muchero W."/>
            <person name="Kamisugi Y."/>
            <person name="Saleh O."/>
            <person name="Blanc G."/>
            <person name="Decker E.L."/>
            <person name="van Gessel N."/>
            <person name="Grimwood J."/>
            <person name="Hayes R.D."/>
            <person name="Graham S.W."/>
            <person name="Gunter L.E."/>
            <person name="McDaniel S.F."/>
            <person name="Hoernstein S.N.W."/>
            <person name="Larsson A."/>
            <person name="Li F.W."/>
            <person name="Perroud P.F."/>
            <person name="Phillips J."/>
            <person name="Ranjan P."/>
            <person name="Rokshar D.S."/>
            <person name="Rothfels C.J."/>
            <person name="Schneider L."/>
            <person name="Shu S."/>
            <person name="Stevenson D.W."/>
            <person name="Thummler F."/>
            <person name="Tillich M."/>
            <person name="Villarreal Aguilar J.C."/>
            <person name="Widiez T."/>
            <person name="Wong G.K."/>
            <person name="Wymore A."/>
            <person name="Zhang Y."/>
            <person name="Zimmer A.D."/>
            <person name="Quatrano R.S."/>
            <person name="Mayer K.F.X."/>
            <person name="Goodstein D."/>
            <person name="Casacuberta J.M."/>
            <person name="Vandepoele K."/>
            <person name="Reski R."/>
            <person name="Cuming A.C."/>
            <person name="Tuskan G.A."/>
            <person name="Maumus F."/>
            <person name="Salse J."/>
            <person name="Schmutz J."/>
            <person name="Rensing S.A."/>
        </authorList>
    </citation>
    <scope>NUCLEOTIDE SEQUENCE [LARGE SCALE GENOMIC DNA]</scope>
    <source>
        <strain evidence="2 3">cv. Gransden 2004</strain>
    </source>
</reference>
<evidence type="ECO:0000313" key="2">
    <source>
        <dbReference type="EnsemblPlants" id="PAC:32944264.CDS.1"/>
    </source>
</evidence>
<dbReference type="InParanoid" id="A0A2K1KWN8"/>
<dbReference type="EnsemblPlants" id="Pp3c3_30759V3.2">
    <property type="protein sequence ID" value="PAC:32944265.CDS.1"/>
    <property type="gene ID" value="Pp3c3_30759"/>
</dbReference>
<evidence type="ECO:0000313" key="1">
    <source>
        <dbReference type="EMBL" id="PNR58188.1"/>
    </source>
</evidence>
<gene>
    <name evidence="1" type="ORF">PHYPA_005183</name>
</gene>
<dbReference type="Proteomes" id="UP000006727">
    <property type="component" value="Chromosome 3"/>
</dbReference>
<dbReference type="Gramene" id="Pp3c3_30759V3.1">
    <property type="protein sequence ID" value="PAC:32944264.CDS.1"/>
    <property type="gene ID" value="Pp3c3_30759"/>
</dbReference>
<dbReference type="EnsemblPlants" id="Pp3c3_30759V3.1">
    <property type="protein sequence ID" value="PAC:32944264.CDS.1"/>
    <property type="gene ID" value="Pp3c3_30759"/>
</dbReference>
<dbReference type="Gramene" id="Pp3c3_30759V3.2">
    <property type="protein sequence ID" value="PAC:32944265.CDS.1"/>
    <property type="gene ID" value="Pp3c3_30759"/>
</dbReference>
<evidence type="ECO:0000313" key="3">
    <source>
        <dbReference type="Proteomes" id="UP000006727"/>
    </source>
</evidence>
<dbReference type="EMBL" id="ABEU02000003">
    <property type="protein sequence ID" value="PNR58188.1"/>
    <property type="molecule type" value="Genomic_DNA"/>
</dbReference>
<keyword evidence="3" id="KW-1185">Reference proteome</keyword>
<accession>A0A2K1KWN8</accession>
<reference evidence="2" key="3">
    <citation type="submission" date="2020-12" db="UniProtKB">
        <authorList>
            <consortium name="EnsemblPlants"/>
        </authorList>
    </citation>
    <scope>IDENTIFICATION</scope>
</reference>
<sequence>MEEQIKATFRELHLDLKCCCDVAIDILSKYYEDKFESITSSVFYAATFHGVEDEKIMQLLKENLYTCELAKQLLKKIEGFDYS</sequence>
<proteinExistence type="predicted"/>
<name>A0A2K1KWN8_PHYPA</name>
<protein>
    <submittedName>
        <fullName evidence="1 2">Uncharacterized protein</fullName>
    </submittedName>
</protein>
<organism evidence="1">
    <name type="scientific">Physcomitrium patens</name>
    <name type="common">Spreading-leaved earth moss</name>
    <name type="synonym">Physcomitrella patens</name>
    <dbReference type="NCBI Taxonomy" id="3218"/>
    <lineage>
        <taxon>Eukaryota</taxon>
        <taxon>Viridiplantae</taxon>
        <taxon>Streptophyta</taxon>
        <taxon>Embryophyta</taxon>
        <taxon>Bryophyta</taxon>
        <taxon>Bryophytina</taxon>
        <taxon>Bryopsida</taxon>
        <taxon>Funariidae</taxon>
        <taxon>Funariales</taxon>
        <taxon>Funariaceae</taxon>
        <taxon>Physcomitrium</taxon>
    </lineage>
</organism>